<evidence type="ECO:0000313" key="3">
    <source>
        <dbReference type="Proteomes" id="UP000694844"/>
    </source>
</evidence>
<dbReference type="OrthoDB" id="6205452at2759"/>
<dbReference type="Proteomes" id="UP000694844">
    <property type="component" value="Chromosome 6"/>
</dbReference>
<evidence type="ECO:0000256" key="2">
    <source>
        <dbReference type="SAM" id="Phobius"/>
    </source>
</evidence>
<name>A0A8B8AGW8_CRAVI</name>
<dbReference type="GeneID" id="111102059"/>
<feature type="transmembrane region" description="Helical" evidence="2">
    <location>
        <begin position="210"/>
        <end position="231"/>
    </location>
</feature>
<evidence type="ECO:0000256" key="1">
    <source>
        <dbReference type="SAM" id="MobiDB-lite"/>
    </source>
</evidence>
<dbReference type="AlphaFoldDB" id="A0A8B8AGW8"/>
<keyword evidence="2" id="KW-1133">Transmembrane helix</keyword>
<evidence type="ECO:0000313" key="4">
    <source>
        <dbReference type="RefSeq" id="XP_022290420.1"/>
    </source>
</evidence>
<dbReference type="RefSeq" id="XP_022290420.1">
    <property type="nucleotide sequence ID" value="XM_022434712.1"/>
</dbReference>
<reference evidence="4" key="1">
    <citation type="submission" date="2025-08" db="UniProtKB">
        <authorList>
            <consortium name="RefSeq"/>
        </authorList>
    </citation>
    <scope>IDENTIFICATION</scope>
    <source>
        <tissue evidence="4">Whole sample</tissue>
    </source>
</reference>
<keyword evidence="2" id="KW-0812">Transmembrane</keyword>
<protein>
    <submittedName>
        <fullName evidence="4">Uncharacterized protein LOC111102059</fullName>
    </submittedName>
</protein>
<feature type="compositionally biased region" description="Basic residues" evidence="1">
    <location>
        <begin position="183"/>
        <end position="195"/>
    </location>
</feature>
<keyword evidence="3" id="KW-1185">Reference proteome</keyword>
<keyword evidence="2" id="KW-0472">Membrane</keyword>
<sequence>MRYYVAISLLIVTEQLDLSQTYLPLQKPARQYSRRDVCLTTQGTLNIVDSCPNDNKTHQERSLKKMCHILPRCKRETLVYHCVKYKKTWIEVCAPQGTITGRCCAMFDIGVGRVIEDYSRPCSECPFIYKSTMSFLYPTCIGPFNKTKEAIRSTTIGVTDVSSPNKYWSSTQDTGHSDDLSRNKTRTKKQSRRKIQPASQKEEKEPFPGFPGFLIVIFVALVAVIALGVWVTKQFDK</sequence>
<feature type="region of interest" description="Disordered" evidence="1">
    <location>
        <begin position="167"/>
        <end position="205"/>
    </location>
</feature>
<organism evidence="3 4">
    <name type="scientific">Crassostrea virginica</name>
    <name type="common">Eastern oyster</name>
    <dbReference type="NCBI Taxonomy" id="6565"/>
    <lineage>
        <taxon>Eukaryota</taxon>
        <taxon>Metazoa</taxon>
        <taxon>Spiralia</taxon>
        <taxon>Lophotrochozoa</taxon>
        <taxon>Mollusca</taxon>
        <taxon>Bivalvia</taxon>
        <taxon>Autobranchia</taxon>
        <taxon>Pteriomorphia</taxon>
        <taxon>Ostreida</taxon>
        <taxon>Ostreoidea</taxon>
        <taxon>Ostreidae</taxon>
        <taxon>Crassostrea</taxon>
    </lineage>
</organism>
<dbReference type="KEGG" id="cvn:111102059"/>
<gene>
    <name evidence="4" type="primary">LOC111102059</name>
</gene>
<accession>A0A8B8AGW8</accession>
<proteinExistence type="predicted"/>